<keyword evidence="1" id="KW-1133">Transmembrane helix</keyword>
<evidence type="ECO:0000313" key="2">
    <source>
        <dbReference type="EMBL" id="KTD83595.1"/>
    </source>
</evidence>
<name>A0A0W1AQJ2_9BACL</name>
<dbReference type="EMBL" id="LCZJ02000054">
    <property type="protein sequence ID" value="KTD83595.1"/>
    <property type="molecule type" value="Genomic_DNA"/>
</dbReference>
<dbReference type="OrthoDB" id="1899479at2"/>
<feature type="transmembrane region" description="Helical" evidence="1">
    <location>
        <begin position="44"/>
        <end position="64"/>
    </location>
</feature>
<keyword evidence="1" id="KW-0472">Membrane</keyword>
<evidence type="ECO:0000313" key="3">
    <source>
        <dbReference type="Proteomes" id="UP000054709"/>
    </source>
</evidence>
<keyword evidence="3" id="KW-1185">Reference proteome</keyword>
<organism evidence="2 3">
    <name type="scientific">Paenibacillus etheri</name>
    <dbReference type="NCBI Taxonomy" id="1306852"/>
    <lineage>
        <taxon>Bacteria</taxon>
        <taxon>Bacillati</taxon>
        <taxon>Bacillota</taxon>
        <taxon>Bacilli</taxon>
        <taxon>Bacillales</taxon>
        <taxon>Paenibacillaceae</taxon>
        <taxon>Paenibacillus</taxon>
    </lineage>
</organism>
<dbReference type="RefSeq" id="WP_060626652.1">
    <property type="nucleotide sequence ID" value="NZ_LCZJ02000054.1"/>
</dbReference>
<protein>
    <submittedName>
        <fullName evidence="2">Uncharacterized protein</fullName>
    </submittedName>
</protein>
<comment type="caution">
    <text evidence="2">The sequence shown here is derived from an EMBL/GenBank/DDBJ whole genome shotgun (WGS) entry which is preliminary data.</text>
</comment>
<reference evidence="2 3" key="1">
    <citation type="journal article" date="2015" name="Int. Biodeterior. Biodegradation">
        <title>Physiological and genetic screening methods for the isolation of methyl tert-butyl ether-degrading bacteria for bioremediation purposes.</title>
        <authorList>
            <person name="Guisado I.M."/>
            <person name="Purswani J."/>
            <person name="Gonzalez Lopez J."/>
            <person name="Pozo C."/>
        </authorList>
    </citation>
    <scope>NUCLEOTIDE SEQUENCE [LARGE SCALE GENOMIC DNA]</scope>
    <source>
        <strain evidence="2 3">SH7</strain>
    </source>
</reference>
<dbReference type="AlphaFoldDB" id="A0A0W1AQJ2"/>
<keyword evidence="1" id="KW-0812">Transmembrane</keyword>
<proteinExistence type="predicted"/>
<gene>
    <name evidence="2" type="ORF">UQ64_01780</name>
</gene>
<evidence type="ECO:0000256" key="1">
    <source>
        <dbReference type="SAM" id="Phobius"/>
    </source>
</evidence>
<accession>A0A0W1AQJ2</accession>
<sequence>MKEDQFRTLYKKAVDSMKPGEEMKKELIDKLEQQQERKRPRKTVYIAASIVLAAGIGLAAPNIWKQLNGQSTQGQVAQVTPGTSETGNPGTNAPGSIVIPKLELPDTKSGGMADMLALVVYKDNIYTQSATRINAADAAALRGDKLGRTTGGIDEWSGKDKYIELASNIGETDIYSVKGYDSDFLIMSYSEINGEVFAELYEHTNGITVNSGADLFGKLNLEGRITSAQWESFDSWNNGQQQYSPLAGGETLNGFLSALQAAKPLAAEPLIEQGIYDSEDRKVLYLQLEDNARVELTLFGQGLVRYGQAPVFFEVESGAFQQLWDSMKL</sequence>
<dbReference type="Proteomes" id="UP000054709">
    <property type="component" value="Unassembled WGS sequence"/>
</dbReference>